<organism evidence="2 3">
    <name type="scientific">Phytophthora infestans</name>
    <name type="common">Potato late blight agent</name>
    <name type="synonym">Botrytis infestans</name>
    <dbReference type="NCBI Taxonomy" id="4787"/>
    <lineage>
        <taxon>Eukaryota</taxon>
        <taxon>Sar</taxon>
        <taxon>Stramenopiles</taxon>
        <taxon>Oomycota</taxon>
        <taxon>Peronosporomycetes</taxon>
        <taxon>Peronosporales</taxon>
        <taxon>Peronosporaceae</taxon>
        <taxon>Phytophthora</taxon>
    </lineage>
</organism>
<evidence type="ECO:0000313" key="2">
    <source>
        <dbReference type="EMBL" id="KAF4028071.1"/>
    </source>
</evidence>
<name>A0A833WI03_PHYIN</name>
<evidence type="ECO:0000313" key="3">
    <source>
        <dbReference type="Proteomes" id="UP000602510"/>
    </source>
</evidence>
<dbReference type="Proteomes" id="UP000602510">
    <property type="component" value="Unassembled WGS sequence"/>
</dbReference>
<feature type="chain" id="PRO_5032535623" evidence="1">
    <location>
        <begin position="22"/>
        <end position="166"/>
    </location>
</feature>
<proteinExistence type="predicted"/>
<gene>
    <name evidence="2" type="ORF">GN244_ATG20270</name>
</gene>
<feature type="signal peptide" evidence="1">
    <location>
        <begin position="1"/>
        <end position="21"/>
    </location>
</feature>
<dbReference type="EMBL" id="WSZM01001162">
    <property type="protein sequence ID" value="KAF4028071.1"/>
    <property type="molecule type" value="Genomic_DNA"/>
</dbReference>
<evidence type="ECO:0000256" key="1">
    <source>
        <dbReference type="SAM" id="SignalP"/>
    </source>
</evidence>
<keyword evidence="3" id="KW-1185">Reference proteome</keyword>
<sequence>MRALTGLYLSAACCLFGQALAWNQQPDGYEVIDGFDGSESVAAWRRDWTAWKKMEMITNRYSPNDSCNTFLKMNDRFIYDRETQQYTVDKYVDEMQSRVGPIDSVLIWPVYPNIGVDNRNQWDRLRDLPGGGEGVKGVISDFHRRGVRVIIPYNPWDIGNRNESGL</sequence>
<dbReference type="AlphaFoldDB" id="A0A833WI03"/>
<accession>A0A833WI03</accession>
<protein>
    <submittedName>
        <fullName evidence="2">Putative FGE-sulfatase domain-containing protein</fullName>
    </submittedName>
</protein>
<keyword evidence="1" id="KW-0732">Signal</keyword>
<comment type="caution">
    <text evidence="2">The sequence shown here is derived from an EMBL/GenBank/DDBJ whole genome shotgun (WGS) entry which is preliminary data.</text>
</comment>
<reference evidence="2" key="1">
    <citation type="submission" date="2020-04" db="EMBL/GenBank/DDBJ databases">
        <title>Hybrid Assembly of Korean Phytophthora infestans isolates.</title>
        <authorList>
            <person name="Prokchorchik M."/>
            <person name="Lee Y."/>
            <person name="Seo J."/>
            <person name="Cho J.-H."/>
            <person name="Park Y.-E."/>
            <person name="Jang D.-C."/>
            <person name="Im J.-S."/>
            <person name="Choi J.-G."/>
            <person name="Park H.-J."/>
            <person name="Lee G.-B."/>
            <person name="Lee Y.-G."/>
            <person name="Hong S.-Y."/>
            <person name="Cho K."/>
            <person name="Sohn K.H."/>
        </authorList>
    </citation>
    <scope>NUCLEOTIDE SEQUENCE</scope>
    <source>
        <strain evidence="2">KR_1_A1</strain>
    </source>
</reference>